<dbReference type="AlphaFoldDB" id="A0A6L9G6G0"/>
<reference evidence="1 2" key="1">
    <citation type="submission" date="2020-01" db="EMBL/GenBank/DDBJ databases">
        <title>Glutamicibacter soli M275.</title>
        <authorList>
            <person name="Meng X."/>
        </authorList>
    </citation>
    <scope>NUCLEOTIDE SEQUENCE [LARGE SCALE GENOMIC DNA]</scope>
    <source>
        <strain evidence="1 2">M275</strain>
    </source>
</reference>
<sequence length="129" mass="13601">MNQSSMAGATGTSARAWSITRLPGKLLEVTFSPGMSLGADDTARLVQSLQHHSGSHPARVLINVSGLSNVCPEVAGVLSSNSRPTRLAFLGESLMDEVLAGFILPELDDAITSRYFTARAAALAYLGQR</sequence>
<dbReference type="Proteomes" id="UP000477543">
    <property type="component" value="Unassembled WGS sequence"/>
</dbReference>
<comment type="caution">
    <text evidence="1">The sequence shown here is derived from an EMBL/GenBank/DDBJ whole genome shotgun (WGS) entry which is preliminary data.</text>
</comment>
<dbReference type="EMBL" id="WYDN01000010">
    <property type="protein sequence ID" value="NAZ16778.1"/>
    <property type="molecule type" value="Genomic_DNA"/>
</dbReference>
<evidence type="ECO:0000313" key="1">
    <source>
        <dbReference type="EMBL" id="NAZ16778.1"/>
    </source>
</evidence>
<name>A0A6L9G6G0_9MICC</name>
<organism evidence="1 2">
    <name type="scientific">Glutamicibacter soli</name>
    <dbReference type="NCBI Taxonomy" id="453836"/>
    <lineage>
        <taxon>Bacteria</taxon>
        <taxon>Bacillati</taxon>
        <taxon>Actinomycetota</taxon>
        <taxon>Actinomycetes</taxon>
        <taxon>Micrococcales</taxon>
        <taxon>Micrococcaceae</taxon>
        <taxon>Glutamicibacter</taxon>
    </lineage>
</organism>
<protein>
    <recommendedName>
        <fullName evidence="3">STAS domain-containing protein</fullName>
    </recommendedName>
</protein>
<evidence type="ECO:0000313" key="2">
    <source>
        <dbReference type="Proteomes" id="UP000477543"/>
    </source>
</evidence>
<evidence type="ECO:0008006" key="3">
    <source>
        <dbReference type="Google" id="ProtNLM"/>
    </source>
</evidence>
<dbReference type="Gene3D" id="3.40.970.30">
    <property type="entry name" value="yp_829618.1 like domains"/>
    <property type="match status" value="1"/>
</dbReference>
<dbReference type="RefSeq" id="WP_161449410.1">
    <property type="nucleotide sequence ID" value="NZ_CM125969.1"/>
</dbReference>
<accession>A0A6L9G6G0</accession>
<gene>
    <name evidence="1" type="ORF">GT020_12005</name>
</gene>
<proteinExistence type="predicted"/>